<feature type="domain" description="ATP-dependent DNA ligase family profile" evidence="5">
    <location>
        <begin position="7"/>
        <end position="130"/>
    </location>
</feature>
<comment type="caution">
    <text evidence="6">The sequence shown here is derived from an EMBL/GenBank/DDBJ whole genome shotgun (WGS) entry which is preliminary data.</text>
</comment>
<dbReference type="PANTHER" id="PTHR45674:SF4">
    <property type="entry name" value="DNA LIGASE 1"/>
    <property type="match status" value="1"/>
</dbReference>
<sequence length="155" mass="16656">KPAQVRAAAAETPVYFYAFDLLRLDGISLLRKKYRDRRTLLEALGIDGDVCSTPDRLDGTLQEALAESKRLGLEGVVAKRTDSVYLPGQRGSAWLKFKHSLHQEVVIGGWRDGQGNRSGSIGALLVGVPGEDGLAYAGRVGTGFSVAALDKLQAM</sequence>
<dbReference type="GO" id="GO:0003910">
    <property type="term" value="F:DNA ligase (ATP) activity"/>
    <property type="evidence" value="ECO:0007669"/>
    <property type="project" value="UniProtKB-EC"/>
</dbReference>
<evidence type="ECO:0000313" key="7">
    <source>
        <dbReference type="Proteomes" id="UP000278907"/>
    </source>
</evidence>
<protein>
    <recommendedName>
        <fullName evidence="2">DNA ligase (ATP)</fullName>
        <ecNumber evidence="2">6.5.1.1</ecNumber>
    </recommendedName>
</protein>
<comment type="similarity">
    <text evidence="1">Belongs to the ATP-dependent DNA ligase family.</text>
</comment>
<dbReference type="SUPFAM" id="SSF50249">
    <property type="entry name" value="Nucleic acid-binding proteins"/>
    <property type="match status" value="1"/>
</dbReference>
<dbReference type="InterPro" id="IPR012309">
    <property type="entry name" value="DNA_ligase_ATP-dep_C"/>
</dbReference>
<dbReference type="SUPFAM" id="SSF56091">
    <property type="entry name" value="DNA ligase/mRNA capping enzyme, catalytic domain"/>
    <property type="match status" value="1"/>
</dbReference>
<proteinExistence type="inferred from homology"/>
<dbReference type="PANTHER" id="PTHR45674">
    <property type="entry name" value="DNA LIGASE 1/3 FAMILY MEMBER"/>
    <property type="match status" value="1"/>
</dbReference>
<dbReference type="Pfam" id="PF01068">
    <property type="entry name" value="DNA_ligase_A_M"/>
    <property type="match status" value="1"/>
</dbReference>
<feature type="non-terminal residue" evidence="6">
    <location>
        <position position="1"/>
    </location>
</feature>
<evidence type="ECO:0000256" key="4">
    <source>
        <dbReference type="ARBA" id="ARBA00034003"/>
    </source>
</evidence>
<dbReference type="Pfam" id="PF04679">
    <property type="entry name" value="DNA_ligase_A_C"/>
    <property type="match status" value="1"/>
</dbReference>
<dbReference type="InterPro" id="IPR012310">
    <property type="entry name" value="DNA_ligase_ATP-dep_cent"/>
</dbReference>
<dbReference type="Gene3D" id="2.40.50.140">
    <property type="entry name" value="Nucleic acid-binding proteins"/>
    <property type="match status" value="1"/>
</dbReference>
<keyword evidence="7" id="KW-1185">Reference proteome</keyword>
<dbReference type="Gene3D" id="3.30.470.30">
    <property type="entry name" value="DNA ligase/mRNA capping enzyme"/>
    <property type="match status" value="1"/>
</dbReference>
<dbReference type="EC" id="6.5.1.1" evidence="2"/>
<evidence type="ECO:0000313" key="6">
    <source>
        <dbReference type="EMBL" id="RKH84748.1"/>
    </source>
</evidence>
<dbReference type="InterPro" id="IPR050191">
    <property type="entry name" value="ATP-dep_DNA_ligase"/>
</dbReference>
<name>A0ABX9Q384_9BACT</name>
<dbReference type="Gene3D" id="3.30.1490.70">
    <property type="match status" value="1"/>
</dbReference>
<gene>
    <name evidence="6" type="ORF">D7Y13_42505</name>
</gene>
<evidence type="ECO:0000256" key="3">
    <source>
        <dbReference type="ARBA" id="ARBA00022598"/>
    </source>
</evidence>
<dbReference type="InterPro" id="IPR012340">
    <property type="entry name" value="NA-bd_OB-fold"/>
</dbReference>
<reference evidence="6 7" key="1">
    <citation type="submission" date="2018-09" db="EMBL/GenBank/DDBJ databases">
        <authorList>
            <person name="Livingstone P.G."/>
            <person name="Whitworth D.E."/>
        </authorList>
    </citation>
    <scope>NUCLEOTIDE SEQUENCE [LARGE SCALE GENOMIC DNA]</scope>
    <source>
        <strain evidence="6 7">CA031B</strain>
    </source>
</reference>
<feature type="non-terminal residue" evidence="6">
    <location>
        <position position="155"/>
    </location>
</feature>
<keyword evidence="3 6" id="KW-0436">Ligase</keyword>
<evidence type="ECO:0000256" key="1">
    <source>
        <dbReference type="ARBA" id="ARBA00007572"/>
    </source>
</evidence>
<dbReference type="Proteomes" id="UP000278907">
    <property type="component" value="Unassembled WGS sequence"/>
</dbReference>
<evidence type="ECO:0000256" key="2">
    <source>
        <dbReference type="ARBA" id="ARBA00012727"/>
    </source>
</evidence>
<comment type="catalytic activity">
    <reaction evidence="4">
        <text>ATP + (deoxyribonucleotide)n-3'-hydroxyl + 5'-phospho-(deoxyribonucleotide)m = (deoxyribonucleotide)n+m + AMP + diphosphate.</text>
        <dbReference type="EC" id="6.5.1.1"/>
    </reaction>
</comment>
<dbReference type="PROSITE" id="PS50160">
    <property type="entry name" value="DNA_LIGASE_A3"/>
    <property type="match status" value="1"/>
</dbReference>
<dbReference type="EMBL" id="RAWI01000935">
    <property type="protein sequence ID" value="RKH84748.1"/>
    <property type="molecule type" value="Genomic_DNA"/>
</dbReference>
<accession>A0ABX9Q384</accession>
<evidence type="ECO:0000259" key="5">
    <source>
        <dbReference type="PROSITE" id="PS50160"/>
    </source>
</evidence>
<organism evidence="6 7">
    <name type="scientific">Corallococcus praedator</name>
    <dbReference type="NCBI Taxonomy" id="2316724"/>
    <lineage>
        <taxon>Bacteria</taxon>
        <taxon>Pseudomonadati</taxon>
        <taxon>Myxococcota</taxon>
        <taxon>Myxococcia</taxon>
        <taxon>Myxococcales</taxon>
        <taxon>Cystobacterineae</taxon>
        <taxon>Myxococcaceae</taxon>
        <taxon>Corallococcus</taxon>
    </lineage>
</organism>